<dbReference type="AlphaFoldDB" id="A0A9W9NDP3"/>
<keyword evidence="2" id="KW-1185">Reference proteome</keyword>
<evidence type="ECO:0000313" key="1">
    <source>
        <dbReference type="EMBL" id="KAJ5217029.1"/>
    </source>
</evidence>
<name>A0A9W9NDP3_9EURO</name>
<proteinExistence type="predicted"/>
<reference evidence="1" key="2">
    <citation type="journal article" date="2023" name="IMA Fungus">
        <title>Comparative genomic study of the Penicillium genus elucidates a diverse pangenome and 15 lateral gene transfer events.</title>
        <authorList>
            <person name="Petersen C."/>
            <person name="Sorensen T."/>
            <person name="Nielsen M.R."/>
            <person name="Sondergaard T.E."/>
            <person name="Sorensen J.L."/>
            <person name="Fitzpatrick D.A."/>
            <person name="Frisvad J.C."/>
            <person name="Nielsen K.L."/>
        </authorList>
    </citation>
    <scope>NUCLEOTIDE SEQUENCE</scope>
    <source>
        <strain evidence="1">IBT 19713</strain>
    </source>
</reference>
<dbReference type="GeneID" id="83206636"/>
<accession>A0A9W9NDP3</accession>
<protein>
    <submittedName>
        <fullName evidence="1">Uncharacterized protein</fullName>
    </submittedName>
</protein>
<gene>
    <name evidence="1" type="ORF">N7468_010037</name>
</gene>
<evidence type="ECO:0000313" key="2">
    <source>
        <dbReference type="Proteomes" id="UP001150941"/>
    </source>
</evidence>
<comment type="caution">
    <text evidence="1">The sequence shown here is derived from an EMBL/GenBank/DDBJ whole genome shotgun (WGS) entry which is preliminary data.</text>
</comment>
<reference evidence="1" key="1">
    <citation type="submission" date="2022-11" db="EMBL/GenBank/DDBJ databases">
        <authorList>
            <person name="Petersen C."/>
        </authorList>
    </citation>
    <scope>NUCLEOTIDE SEQUENCE</scope>
    <source>
        <strain evidence="1">IBT 19713</strain>
    </source>
</reference>
<sequence>MPWDLRSVWLLERNRFDIDYEQRNVISAPRWAVAAPAIALRPSVGPQTNAGPTAMKTTAHAWPMSTAAITTNVSRVYAPVEGLKLGIREHPGWCSEL</sequence>
<dbReference type="Proteomes" id="UP001150941">
    <property type="component" value="Unassembled WGS sequence"/>
</dbReference>
<dbReference type="RefSeq" id="XP_058325900.1">
    <property type="nucleotide sequence ID" value="XM_058479332.1"/>
</dbReference>
<organism evidence="1 2">
    <name type="scientific">Penicillium chermesinum</name>
    <dbReference type="NCBI Taxonomy" id="63820"/>
    <lineage>
        <taxon>Eukaryota</taxon>
        <taxon>Fungi</taxon>
        <taxon>Dikarya</taxon>
        <taxon>Ascomycota</taxon>
        <taxon>Pezizomycotina</taxon>
        <taxon>Eurotiomycetes</taxon>
        <taxon>Eurotiomycetidae</taxon>
        <taxon>Eurotiales</taxon>
        <taxon>Aspergillaceae</taxon>
        <taxon>Penicillium</taxon>
    </lineage>
</organism>
<dbReference type="EMBL" id="JAPQKS010000008">
    <property type="protein sequence ID" value="KAJ5217029.1"/>
    <property type="molecule type" value="Genomic_DNA"/>
</dbReference>